<keyword evidence="1" id="KW-1133">Transmembrane helix</keyword>
<organism evidence="2 3">
    <name type="scientific">Brevibacillus panacihumi</name>
    <dbReference type="NCBI Taxonomy" id="497735"/>
    <lineage>
        <taxon>Bacteria</taxon>
        <taxon>Bacillati</taxon>
        <taxon>Bacillota</taxon>
        <taxon>Bacilli</taxon>
        <taxon>Bacillales</taxon>
        <taxon>Paenibacillaceae</taxon>
        <taxon>Brevibacillus</taxon>
    </lineage>
</organism>
<sequence>MDTFSTSTLGLLLPIAMAVFVIFLRMKRAKRPVTAKSIILPPFFMATGFAMFLFPGTTTTPVIDLTAFLIGIVLSVPLIMTSRFEVVGEDIYLKPSRALFFILGGLLVIRVIIKLVINDSFTPLQTAGLFFLLAFGMLATWRGAMLYMYRQITKKPLRT</sequence>
<dbReference type="EMBL" id="RHHT01000019">
    <property type="protein sequence ID" value="RNB79278.1"/>
    <property type="molecule type" value="Genomic_DNA"/>
</dbReference>
<dbReference type="PIRSF" id="PIRSF021441">
    <property type="entry name" value="DUF1453"/>
    <property type="match status" value="1"/>
</dbReference>
<feature type="transmembrane region" description="Helical" evidence="1">
    <location>
        <begin position="98"/>
        <end position="117"/>
    </location>
</feature>
<dbReference type="PANTHER" id="PTHR39164:SF1">
    <property type="entry name" value="PROTEIN CCDC"/>
    <property type="match status" value="1"/>
</dbReference>
<accession>A0A3M8CUH3</accession>
<dbReference type="PANTHER" id="PTHR39164">
    <property type="entry name" value="PROTEIN CCDC"/>
    <property type="match status" value="1"/>
</dbReference>
<reference evidence="2 3" key="1">
    <citation type="submission" date="2018-10" db="EMBL/GenBank/DDBJ databases">
        <title>Phylogenomics of Brevibacillus.</title>
        <authorList>
            <person name="Dunlap C."/>
        </authorList>
    </citation>
    <scope>NUCLEOTIDE SEQUENCE [LARGE SCALE GENOMIC DNA]</scope>
    <source>
        <strain evidence="2 3">JCM 15085</strain>
    </source>
</reference>
<evidence type="ECO:0000313" key="2">
    <source>
        <dbReference type="EMBL" id="RNB79278.1"/>
    </source>
</evidence>
<dbReference type="RefSeq" id="WP_122913208.1">
    <property type="nucleotide sequence ID" value="NZ_JBCNED010000002.1"/>
</dbReference>
<gene>
    <name evidence="2" type="ORF">EDM58_09885</name>
</gene>
<feature type="transmembrane region" description="Helical" evidence="1">
    <location>
        <begin position="38"/>
        <end position="55"/>
    </location>
</feature>
<dbReference type="InterPro" id="IPR058247">
    <property type="entry name" value="DUF1453"/>
</dbReference>
<feature type="transmembrane region" description="Helical" evidence="1">
    <location>
        <begin position="6"/>
        <end position="26"/>
    </location>
</feature>
<dbReference type="InterPro" id="IPR031306">
    <property type="entry name" value="CcdC"/>
</dbReference>
<feature type="transmembrane region" description="Helical" evidence="1">
    <location>
        <begin position="129"/>
        <end position="149"/>
    </location>
</feature>
<feature type="transmembrane region" description="Helical" evidence="1">
    <location>
        <begin position="67"/>
        <end position="86"/>
    </location>
</feature>
<name>A0A3M8CUH3_9BACL</name>
<dbReference type="Pfam" id="PF07301">
    <property type="entry name" value="DUF1453"/>
    <property type="match status" value="1"/>
</dbReference>
<evidence type="ECO:0000256" key="1">
    <source>
        <dbReference type="SAM" id="Phobius"/>
    </source>
</evidence>
<proteinExistence type="predicted"/>
<keyword evidence="1" id="KW-0472">Membrane</keyword>
<dbReference type="Proteomes" id="UP000281915">
    <property type="component" value="Unassembled WGS sequence"/>
</dbReference>
<comment type="caution">
    <text evidence="2">The sequence shown here is derived from an EMBL/GenBank/DDBJ whole genome shotgun (WGS) entry which is preliminary data.</text>
</comment>
<protein>
    <submittedName>
        <fullName evidence="2">Cytochrome c biogenesis protein CcdC</fullName>
    </submittedName>
</protein>
<dbReference type="AlphaFoldDB" id="A0A3M8CUH3"/>
<keyword evidence="1" id="KW-0812">Transmembrane</keyword>
<evidence type="ECO:0000313" key="3">
    <source>
        <dbReference type="Proteomes" id="UP000281915"/>
    </source>
</evidence>